<gene>
    <name evidence="2" type="ORF">C1SCF055_LOCUS9880</name>
</gene>
<dbReference type="EMBL" id="CAMXCT020000687">
    <property type="protein sequence ID" value="CAL1135526.1"/>
    <property type="molecule type" value="Genomic_DNA"/>
</dbReference>
<reference evidence="2" key="1">
    <citation type="submission" date="2022-10" db="EMBL/GenBank/DDBJ databases">
        <authorList>
            <person name="Chen Y."/>
            <person name="Dougan E. K."/>
            <person name="Chan C."/>
            <person name="Rhodes N."/>
            <person name="Thang M."/>
        </authorList>
    </citation>
    <scope>NUCLEOTIDE SEQUENCE</scope>
</reference>
<protein>
    <submittedName>
        <fullName evidence="2">Uncharacterized protein</fullName>
    </submittedName>
</protein>
<accession>A0A9P1C1J9</accession>
<proteinExistence type="predicted"/>
<dbReference type="EMBL" id="CAMXCT030000687">
    <property type="protein sequence ID" value="CAL4769463.1"/>
    <property type="molecule type" value="Genomic_DNA"/>
</dbReference>
<dbReference type="OrthoDB" id="441015at2759"/>
<feature type="non-terminal residue" evidence="2">
    <location>
        <position position="1"/>
    </location>
</feature>
<evidence type="ECO:0000313" key="2">
    <source>
        <dbReference type="EMBL" id="CAI3982151.1"/>
    </source>
</evidence>
<feature type="region of interest" description="Disordered" evidence="1">
    <location>
        <begin position="178"/>
        <end position="197"/>
    </location>
</feature>
<organism evidence="2">
    <name type="scientific">Cladocopium goreaui</name>
    <dbReference type="NCBI Taxonomy" id="2562237"/>
    <lineage>
        <taxon>Eukaryota</taxon>
        <taxon>Sar</taxon>
        <taxon>Alveolata</taxon>
        <taxon>Dinophyceae</taxon>
        <taxon>Suessiales</taxon>
        <taxon>Symbiodiniaceae</taxon>
        <taxon>Cladocopium</taxon>
    </lineage>
</organism>
<dbReference type="Proteomes" id="UP001152797">
    <property type="component" value="Unassembled WGS sequence"/>
</dbReference>
<comment type="caution">
    <text evidence="2">The sequence shown here is derived from an EMBL/GenBank/DDBJ whole genome shotgun (WGS) entry which is preliminary data.</text>
</comment>
<evidence type="ECO:0000313" key="3">
    <source>
        <dbReference type="EMBL" id="CAL1135526.1"/>
    </source>
</evidence>
<dbReference type="EMBL" id="CAMXCT010000687">
    <property type="protein sequence ID" value="CAI3982151.1"/>
    <property type="molecule type" value="Genomic_DNA"/>
</dbReference>
<evidence type="ECO:0000313" key="4">
    <source>
        <dbReference type="Proteomes" id="UP001152797"/>
    </source>
</evidence>
<evidence type="ECO:0000256" key="1">
    <source>
        <dbReference type="SAM" id="MobiDB-lite"/>
    </source>
</evidence>
<dbReference type="AlphaFoldDB" id="A0A9P1C1J9"/>
<name>A0A9P1C1J9_9DINO</name>
<reference evidence="3" key="2">
    <citation type="submission" date="2024-04" db="EMBL/GenBank/DDBJ databases">
        <authorList>
            <person name="Chen Y."/>
            <person name="Shah S."/>
            <person name="Dougan E. K."/>
            <person name="Thang M."/>
            <person name="Chan C."/>
        </authorList>
    </citation>
    <scope>NUCLEOTIDE SEQUENCE [LARGE SCALE GENOMIC DNA]</scope>
</reference>
<keyword evidence="4" id="KW-1185">Reference proteome</keyword>
<sequence length="197" mass="22026">VAKPKAKKEKSAVAEGLDLASSGKWQQTHQQLAEARGIPWPLQTPHELEKNPWFDTLSLRERENVLFLMNESATNRAMGRAPLVYGDLYHSANRTPSSGQQEVPTILPSTKLWHLERGRLLLGRELLHLQGIRFNAETMDKLSETQMTDLAGNAFSSTVCLSILIAICMELNYRTESESEQEGETSALLDHLAQNST</sequence>